<keyword evidence="3" id="KW-0804">Transcription</keyword>
<reference evidence="5 6" key="1">
    <citation type="submission" date="2011-02" db="EMBL/GenBank/DDBJ databases">
        <authorList>
            <person name="Weinstock G."/>
            <person name="Sodergren E."/>
            <person name="Clifton S."/>
            <person name="Fulton L."/>
            <person name="Fulton B."/>
            <person name="Courtney L."/>
            <person name="Fronick C."/>
            <person name="Harrison M."/>
            <person name="Strong C."/>
            <person name="Farmer C."/>
            <person name="Delahaunty K."/>
            <person name="Markovic C."/>
            <person name="Hall O."/>
            <person name="Minx P."/>
            <person name="Tomlinson C."/>
            <person name="Mitreva M."/>
            <person name="Hou S."/>
            <person name="Chen J."/>
            <person name="Wollam A."/>
            <person name="Pepin K.H."/>
            <person name="Johnson M."/>
            <person name="Bhonagiri V."/>
            <person name="Zhang X."/>
            <person name="Suruliraj S."/>
            <person name="Warren W."/>
            <person name="Chinwalla A."/>
            <person name="Mardis E.R."/>
            <person name="Wilson R.K."/>
        </authorList>
    </citation>
    <scope>NUCLEOTIDE SEQUENCE [LARGE SCALE GENOMIC DNA]</scope>
    <source>
        <strain evidence="5 6">YIT 11841</strain>
    </source>
</reference>
<dbReference type="EMBL" id="AFBR01000094">
    <property type="protein sequence ID" value="EGG50245.1"/>
    <property type="molecule type" value="Genomic_DNA"/>
</dbReference>
<accession>F3QYH6</accession>
<sequence length="286" mass="33242">MDFKFNTRMDGFFALTTRLHEDRALQGGKGFYKFIWVRDGKLDIEVDHVVMHLRKGELVTLSPLHHVDMLRAEGHYLSVLFNSNFYCIYGHGGESSCHGFLFHGSSNILHLSLDATETERLSHITDTLAEECAVADNLQEEMLRLLLKRLIIVCTRMARLRLETGKGRENGFDIIRQFYVLVDNHFKEKKQVQDYAEMLYRSPKTLSNLFSLYGLDSPLHIIHERIDAEARRLLLYTSKSAKEISEILGFEDLATFSRFFKKMNRKSISDFRREEKKEDDRPTGLA</sequence>
<dbReference type="AlphaFoldDB" id="F3QYH6"/>
<evidence type="ECO:0000313" key="6">
    <source>
        <dbReference type="Proteomes" id="UP000005546"/>
    </source>
</evidence>
<dbReference type="STRING" id="762982.HMPREF9442_03270"/>
<feature type="domain" description="HTH araC/xylS-type" evidence="4">
    <location>
        <begin position="176"/>
        <end position="274"/>
    </location>
</feature>
<dbReference type="Pfam" id="PF12833">
    <property type="entry name" value="HTH_18"/>
    <property type="match status" value="1"/>
</dbReference>
<evidence type="ECO:0000256" key="2">
    <source>
        <dbReference type="ARBA" id="ARBA00023125"/>
    </source>
</evidence>
<dbReference type="InterPro" id="IPR018060">
    <property type="entry name" value="HTH_AraC"/>
</dbReference>
<dbReference type="PANTHER" id="PTHR43280:SF32">
    <property type="entry name" value="TRANSCRIPTIONAL REGULATORY PROTEIN"/>
    <property type="match status" value="1"/>
</dbReference>
<dbReference type="Gene3D" id="1.10.10.60">
    <property type="entry name" value="Homeodomain-like"/>
    <property type="match status" value="1"/>
</dbReference>
<evidence type="ECO:0000256" key="3">
    <source>
        <dbReference type="ARBA" id="ARBA00023163"/>
    </source>
</evidence>
<dbReference type="HOGENOM" id="CLU_000445_88_2_10"/>
<keyword evidence="2" id="KW-0238">DNA-binding</keyword>
<dbReference type="SMART" id="SM00342">
    <property type="entry name" value="HTH_ARAC"/>
    <property type="match status" value="1"/>
</dbReference>
<dbReference type="GO" id="GO:0043565">
    <property type="term" value="F:sequence-specific DNA binding"/>
    <property type="evidence" value="ECO:0007669"/>
    <property type="project" value="InterPro"/>
</dbReference>
<dbReference type="Proteomes" id="UP000005546">
    <property type="component" value="Unassembled WGS sequence"/>
</dbReference>
<gene>
    <name evidence="5" type="ORF">HMPREF9442_03270</name>
</gene>
<dbReference type="InterPro" id="IPR009057">
    <property type="entry name" value="Homeodomain-like_sf"/>
</dbReference>
<dbReference type="OrthoDB" id="2585681at2"/>
<evidence type="ECO:0000313" key="5">
    <source>
        <dbReference type="EMBL" id="EGG50245.1"/>
    </source>
</evidence>
<evidence type="ECO:0000256" key="1">
    <source>
        <dbReference type="ARBA" id="ARBA00023015"/>
    </source>
</evidence>
<keyword evidence="6" id="KW-1185">Reference proteome</keyword>
<proteinExistence type="predicted"/>
<dbReference type="GO" id="GO:0003700">
    <property type="term" value="F:DNA-binding transcription factor activity"/>
    <property type="evidence" value="ECO:0007669"/>
    <property type="project" value="InterPro"/>
</dbReference>
<dbReference type="RefSeq" id="WP_008629959.1">
    <property type="nucleotide sequence ID" value="NZ_GL883887.1"/>
</dbReference>
<dbReference type="PANTHER" id="PTHR43280">
    <property type="entry name" value="ARAC-FAMILY TRANSCRIPTIONAL REGULATOR"/>
    <property type="match status" value="1"/>
</dbReference>
<dbReference type="eggNOG" id="COG2207">
    <property type="taxonomic scope" value="Bacteria"/>
</dbReference>
<comment type="caution">
    <text evidence="5">The sequence shown here is derived from an EMBL/GenBank/DDBJ whole genome shotgun (WGS) entry which is preliminary data.</text>
</comment>
<keyword evidence="1" id="KW-0805">Transcription regulation</keyword>
<dbReference type="PROSITE" id="PS01124">
    <property type="entry name" value="HTH_ARAC_FAMILY_2"/>
    <property type="match status" value="1"/>
</dbReference>
<organism evidence="5 6">
    <name type="scientific">Paraprevotella xylaniphila YIT 11841</name>
    <dbReference type="NCBI Taxonomy" id="762982"/>
    <lineage>
        <taxon>Bacteria</taxon>
        <taxon>Pseudomonadati</taxon>
        <taxon>Bacteroidota</taxon>
        <taxon>Bacteroidia</taxon>
        <taxon>Bacteroidales</taxon>
        <taxon>Prevotellaceae</taxon>
        <taxon>Paraprevotella</taxon>
    </lineage>
</organism>
<evidence type="ECO:0000259" key="4">
    <source>
        <dbReference type="PROSITE" id="PS01124"/>
    </source>
</evidence>
<protein>
    <recommendedName>
        <fullName evidence="4">HTH araC/xylS-type domain-containing protein</fullName>
    </recommendedName>
</protein>
<dbReference type="SUPFAM" id="SSF46689">
    <property type="entry name" value="Homeodomain-like"/>
    <property type="match status" value="1"/>
</dbReference>
<dbReference type="GeneID" id="98397080"/>
<name>F3QYH6_9BACT</name>